<reference evidence="2 3" key="1">
    <citation type="submission" date="2021-01" db="EMBL/GenBank/DDBJ databases">
        <title>Whole genome shotgun sequence of Planobispora siamensis NBRC 107568.</title>
        <authorList>
            <person name="Komaki H."/>
            <person name="Tamura T."/>
        </authorList>
    </citation>
    <scope>NUCLEOTIDE SEQUENCE [LARGE SCALE GENOMIC DNA]</scope>
    <source>
        <strain evidence="2 3">NBRC 107568</strain>
    </source>
</reference>
<gene>
    <name evidence="2" type="ORF">Psi01_43630</name>
</gene>
<evidence type="ECO:0000313" key="2">
    <source>
        <dbReference type="EMBL" id="GIH93733.1"/>
    </source>
</evidence>
<evidence type="ECO:0000256" key="1">
    <source>
        <dbReference type="SAM" id="MobiDB-lite"/>
    </source>
</evidence>
<evidence type="ECO:0000313" key="3">
    <source>
        <dbReference type="Proteomes" id="UP000619788"/>
    </source>
</evidence>
<feature type="region of interest" description="Disordered" evidence="1">
    <location>
        <begin position="1"/>
        <end position="47"/>
    </location>
</feature>
<sequence length="69" mass="7383">MRPRMAGPARTGRTRHPPFRALSVPHGTDPPSVVPDPVGRAVRKEDSRSLERLAVPLADAAPAVREGVP</sequence>
<name>A0A8J3SQA2_9ACTN</name>
<comment type="caution">
    <text evidence="2">The sequence shown here is derived from an EMBL/GenBank/DDBJ whole genome shotgun (WGS) entry which is preliminary data.</text>
</comment>
<dbReference type="AlphaFoldDB" id="A0A8J3SQA2"/>
<dbReference type="EMBL" id="BOOJ01000035">
    <property type="protein sequence ID" value="GIH93733.1"/>
    <property type="molecule type" value="Genomic_DNA"/>
</dbReference>
<protein>
    <submittedName>
        <fullName evidence="2">Uncharacterized protein</fullName>
    </submittedName>
</protein>
<accession>A0A8J3SQA2</accession>
<keyword evidence="3" id="KW-1185">Reference proteome</keyword>
<proteinExistence type="predicted"/>
<organism evidence="2 3">
    <name type="scientific">Planobispora siamensis</name>
    <dbReference type="NCBI Taxonomy" id="936338"/>
    <lineage>
        <taxon>Bacteria</taxon>
        <taxon>Bacillati</taxon>
        <taxon>Actinomycetota</taxon>
        <taxon>Actinomycetes</taxon>
        <taxon>Streptosporangiales</taxon>
        <taxon>Streptosporangiaceae</taxon>
        <taxon>Planobispora</taxon>
    </lineage>
</organism>
<dbReference type="Proteomes" id="UP000619788">
    <property type="component" value="Unassembled WGS sequence"/>
</dbReference>